<evidence type="ECO:0000259" key="3">
    <source>
        <dbReference type="PROSITE" id="PS50893"/>
    </source>
</evidence>
<organism evidence="4 5">
    <name type="scientific">Coraliomargarita akajimensis (strain DSM 45221 / IAM 15411 / JCM 23193 / KCTC 12865 / 04OKA010-24)</name>
    <dbReference type="NCBI Taxonomy" id="583355"/>
    <lineage>
        <taxon>Bacteria</taxon>
        <taxon>Pseudomonadati</taxon>
        <taxon>Verrucomicrobiota</taxon>
        <taxon>Opitutia</taxon>
        <taxon>Puniceicoccales</taxon>
        <taxon>Coraliomargaritaceae</taxon>
        <taxon>Coraliomargarita</taxon>
    </lineage>
</organism>
<evidence type="ECO:0000313" key="5">
    <source>
        <dbReference type="Proteomes" id="UP000000925"/>
    </source>
</evidence>
<keyword evidence="5" id="KW-1185">Reference proteome</keyword>
<keyword evidence="2" id="KW-0067">ATP-binding</keyword>
<dbReference type="InterPro" id="IPR017871">
    <property type="entry name" value="ABC_transporter-like_CS"/>
</dbReference>
<reference evidence="4 5" key="1">
    <citation type="journal article" date="2010" name="Stand. Genomic Sci.">
        <title>Complete genome sequence of Coraliomargarita akajimensis type strain (04OKA010-24).</title>
        <authorList>
            <person name="Mavromatis K."/>
            <person name="Abt B."/>
            <person name="Brambilla E."/>
            <person name="Lapidus A."/>
            <person name="Copeland A."/>
            <person name="Deshpande S."/>
            <person name="Nolan M."/>
            <person name="Lucas S."/>
            <person name="Tice H."/>
            <person name="Cheng J.F."/>
            <person name="Han C."/>
            <person name="Detter J.C."/>
            <person name="Woyke T."/>
            <person name="Goodwin L."/>
            <person name="Pitluck S."/>
            <person name="Held B."/>
            <person name="Brettin T."/>
            <person name="Tapia R."/>
            <person name="Ivanova N."/>
            <person name="Mikhailova N."/>
            <person name="Pati A."/>
            <person name="Liolios K."/>
            <person name="Chen A."/>
            <person name="Palaniappan K."/>
            <person name="Land M."/>
            <person name="Hauser L."/>
            <person name="Chang Y.J."/>
            <person name="Jeffries C.D."/>
            <person name="Rohde M."/>
            <person name="Goker M."/>
            <person name="Bristow J."/>
            <person name="Eisen J.A."/>
            <person name="Markowitz V."/>
            <person name="Hugenholtz P."/>
            <person name="Klenk H.P."/>
            <person name="Kyrpides N.C."/>
        </authorList>
    </citation>
    <scope>NUCLEOTIDE SEQUENCE [LARGE SCALE GENOMIC DNA]</scope>
    <source>
        <strain evidence="5">DSM 45221 / IAM 15411 / JCM 23193 / KCTC 12865</strain>
    </source>
</reference>
<protein>
    <submittedName>
        <fullName evidence="4">ABC transporter related protein</fullName>
    </submittedName>
</protein>
<evidence type="ECO:0000313" key="4">
    <source>
        <dbReference type="EMBL" id="ADE55202.1"/>
    </source>
</evidence>
<dbReference type="PANTHER" id="PTHR24220">
    <property type="entry name" value="IMPORT ATP-BINDING PROTEIN"/>
    <property type="match status" value="1"/>
</dbReference>
<dbReference type="PROSITE" id="PS50893">
    <property type="entry name" value="ABC_TRANSPORTER_2"/>
    <property type="match status" value="1"/>
</dbReference>
<dbReference type="STRING" id="583355.Caka_2184"/>
<dbReference type="SUPFAM" id="SSF52540">
    <property type="entry name" value="P-loop containing nucleoside triphosphate hydrolases"/>
    <property type="match status" value="1"/>
</dbReference>
<proteinExistence type="predicted"/>
<dbReference type="InterPro" id="IPR003593">
    <property type="entry name" value="AAA+_ATPase"/>
</dbReference>
<dbReference type="GO" id="GO:0016887">
    <property type="term" value="F:ATP hydrolysis activity"/>
    <property type="evidence" value="ECO:0007669"/>
    <property type="project" value="InterPro"/>
</dbReference>
<dbReference type="OrthoDB" id="9786950at2"/>
<dbReference type="InterPro" id="IPR015854">
    <property type="entry name" value="ABC_transpr_LolD-like"/>
</dbReference>
<dbReference type="HOGENOM" id="CLU_000604_1_22_0"/>
<dbReference type="KEGG" id="caa:Caka_2184"/>
<dbReference type="Gene3D" id="3.40.50.300">
    <property type="entry name" value="P-loop containing nucleotide triphosphate hydrolases"/>
    <property type="match status" value="1"/>
</dbReference>
<gene>
    <name evidence="4" type="ordered locus">Caka_2184</name>
</gene>
<dbReference type="Proteomes" id="UP000000925">
    <property type="component" value="Chromosome"/>
</dbReference>
<evidence type="ECO:0000256" key="2">
    <source>
        <dbReference type="ARBA" id="ARBA00022840"/>
    </source>
</evidence>
<dbReference type="SMART" id="SM00382">
    <property type="entry name" value="AAA"/>
    <property type="match status" value="1"/>
</dbReference>
<evidence type="ECO:0000256" key="1">
    <source>
        <dbReference type="ARBA" id="ARBA00022741"/>
    </source>
</evidence>
<dbReference type="PROSITE" id="PS00211">
    <property type="entry name" value="ABC_TRANSPORTER_1"/>
    <property type="match status" value="1"/>
</dbReference>
<dbReference type="GO" id="GO:0022857">
    <property type="term" value="F:transmembrane transporter activity"/>
    <property type="evidence" value="ECO:0007669"/>
    <property type="project" value="TreeGrafter"/>
</dbReference>
<dbReference type="InterPro" id="IPR027417">
    <property type="entry name" value="P-loop_NTPase"/>
</dbReference>
<name>D5EM42_CORAD</name>
<dbReference type="eggNOG" id="COG1136">
    <property type="taxonomic scope" value="Bacteria"/>
</dbReference>
<keyword evidence="1" id="KW-0547">Nucleotide-binding</keyword>
<sequence length="218" mass="24377">MIKAKELKFRYHEGDFALEIEALQIGSGEKIAITGPSGCGKTTLLNLLAGILLPSSGTIEVDGIDVSALEREDRQDYRALKMGLVFQEFELLNYLSLSDNILLPYRISPVLEIDDAVRERADKLIDTVGLIGKQNRTPRHLSQGERQRIAVCRALITQPSVIFGDEPTGNLDPANRDHVLETMWNYSEQNGAAIVIVTHDHAILNRFDRSIDIRELIQ</sequence>
<dbReference type="InterPro" id="IPR003439">
    <property type="entry name" value="ABC_transporter-like_ATP-bd"/>
</dbReference>
<dbReference type="Pfam" id="PF00005">
    <property type="entry name" value="ABC_tran"/>
    <property type="match status" value="1"/>
</dbReference>
<feature type="domain" description="ABC transporter" evidence="3">
    <location>
        <begin position="2"/>
        <end position="217"/>
    </location>
</feature>
<dbReference type="EMBL" id="CP001998">
    <property type="protein sequence ID" value="ADE55202.1"/>
    <property type="molecule type" value="Genomic_DNA"/>
</dbReference>
<dbReference type="GO" id="GO:0005886">
    <property type="term" value="C:plasma membrane"/>
    <property type="evidence" value="ECO:0007669"/>
    <property type="project" value="TreeGrafter"/>
</dbReference>
<dbReference type="GO" id="GO:0005524">
    <property type="term" value="F:ATP binding"/>
    <property type="evidence" value="ECO:0007669"/>
    <property type="project" value="UniProtKB-KW"/>
</dbReference>
<accession>D5EM42</accession>
<dbReference type="AlphaFoldDB" id="D5EM42"/>
<dbReference type="RefSeq" id="WP_013043924.1">
    <property type="nucleotide sequence ID" value="NC_014008.1"/>
</dbReference>